<dbReference type="RefSeq" id="WP_047317370.1">
    <property type="nucleotide sequence ID" value="NZ_LDPO01000001.1"/>
</dbReference>
<keyword evidence="2" id="KW-1185">Reference proteome</keyword>
<gene>
    <name evidence="1" type="ORF">ABW16_01750</name>
</gene>
<protein>
    <recommendedName>
        <fullName evidence="3">Tail terminator</fullName>
    </recommendedName>
</protein>
<accession>A0ABR5FKN1</accession>
<reference evidence="1 2" key="1">
    <citation type="submission" date="2015-05" db="EMBL/GenBank/DDBJ databases">
        <title>Genome sequence of Mycobacterium heraklionense Davo strain.</title>
        <authorList>
            <person name="Greninger A.L."/>
            <person name="Cunningham G."/>
            <person name="Miller S."/>
        </authorList>
    </citation>
    <scope>NUCLEOTIDE SEQUENCE [LARGE SCALE GENOMIC DNA]</scope>
    <source>
        <strain evidence="1 2">Davo</strain>
    </source>
</reference>
<dbReference type="EMBL" id="LDPO01000001">
    <property type="protein sequence ID" value="KLO31584.1"/>
    <property type="molecule type" value="Genomic_DNA"/>
</dbReference>
<sequence>MIDYGKSIPPEAFIIGALMPLGYFVGPEHGSDDDLPAFVVTSLHPHSDRVMQRALVSVATLGETRDKALDVALEGDRRLMSLTAGDDVVLPSGLVVQGRVEPHMGPRFDKYSDPFVKRYIARYVAVLRNQPGN</sequence>
<dbReference type="Proteomes" id="UP000036464">
    <property type="component" value="Unassembled WGS sequence"/>
</dbReference>
<evidence type="ECO:0000313" key="2">
    <source>
        <dbReference type="Proteomes" id="UP000036464"/>
    </source>
</evidence>
<name>A0ABR5FKN1_9MYCO</name>
<organism evidence="1 2">
    <name type="scientific">Mycolicibacter heraklionensis</name>
    <dbReference type="NCBI Taxonomy" id="512402"/>
    <lineage>
        <taxon>Bacteria</taxon>
        <taxon>Bacillati</taxon>
        <taxon>Actinomycetota</taxon>
        <taxon>Actinomycetes</taxon>
        <taxon>Mycobacteriales</taxon>
        <taxon>Mycobacteriaceae</taxon>
        <taxon>Mycolicibacter</taxon>
    </lineage>
</organism>
<comment type="caution">
    <text evidence="1">The sequence shown here is derived from an EMBL/GenBank/DDBJ whole genome shotgun (WGS) entry which is preliminary data.</text>
</comment>
<proteinExistence type="predicted"/>
<evidence type="ECO:0008006" key="3">
    <source>
        <dbReference type="Google" id="ProtNLM"/>
    </source>
</evidence>
<evidence type="ECO:0000313" key="1">
    <source>
        <dbReference type="EMBL" id="KLO31584.1"/>
    </source>
</evidence>